<sequence length="158" mass="17955">MITSLWLVNALTVILIIAAIVGVFWVALVSLAWITFHVQRLFGMHPNIKEPAGSQRVKDINTSTSNKKALPFIYDSTDHSREWDMMIISESFNKYGDVTDGRKVYLTNIENECITAVESIRERLSTKDEFPLCDLEETELSELAQELLKAGYVNVEEN</sequence>
<keyword evidence="1" id="KW-0812">Transmembrane</keyword>
<dbReference type="RefSeq" id="WP_049604045.1">
    <property type="nucleotide sequence ID" value="NZ_CQEH01000011.1"/>
</dbReference>
<organism evidence="2 3">
    <name type="scientific">Yersinia aldovae</name>
    <dbReference type="NCBI Taxonomy" id="29483"/>
    <lineage>
        <taxon>Bacteria</taxon>
        <taxon>Pseudomonadati</taxon>
        <taxon>Pseudomonadota</taxon>
        <taxon>Gammaproteobacteria</taxon>
        <taxon>Enterobacterales</taxon>
        <taxon>Yersiniaceae</taxon>
        <taxon>Yersinia</taxon>
    </lineage>
</organism>
<comment type="caution">
    <text evidence="2">The sequence shown here is derived from an EMBL/GenBank/DDBJ whole genome shotgun (WGS) entry which is preliminary data.</text>
</comment>
<feature type="transmembrane region" description="Helical" evidence="1">
    <location>
        <begin position="6"/>
        <end position="34"/>
    </location>
</feature>
<keyword evidence="1" id="KW-0472">Membrane</keyword>
<keyword evidence="3" id="KW-1185">Reference proteome</keyword>
<name>A0ABM9SX44_YERAL</name>
<gene>
    <name evidence="2" type="ORF">ERS137966_02644</name>
</gene>
<accession>A0ABM9SX44</accession>
<protein>
    <submittedName>
        <fullName evidence="2">Uncharacterized protein</fullName>
    </submittedName>
</protein>
<evidence type="ECO:0000256" key="1">
    <source>
        <dbReference type="SAM" id="Phobius"/>
    </source>
</evidence>
<evidence type="ECO:0000313" key="3">
    <source>
        <dbReference type="Proteomes" id="UP000038647"/>
    </source>
</evidence>
<evidence type="ECO:0000313" key="2">
    <source>
        <dbReference type="EMBL" id="CNL23432.1"/>
    </source>
</evidence>
<proteinExistence type="predicted"/>
<dbReference type="Proteomes" id="UP000038647">
    <property type="component" value="Unassembled WGS sequence"/>
</dbReference>
<dbReference type="EMBL" id="CQEH01000011">
    <property type="protein sequence ID" value="CNL23432.1"/>
    <property type="molecule type" value="Genomic_DNA"/>
</dbReference>
<reference evidence="2 3" key="1">
    <citation type="submission" date="2015-03" db="EMBL/GenBank/DDBJ databases">
        <authorList>
            <consortium name="Pathogen Informatics"/>
            <person name="Murphy D."/>
        </authorList>
    </citation>
    <scope>NUCLEOTIDE SEQUENCE [LARGE SCALE GENOMIC DNA]</scope>
    <source>
        <strain evidence="2 3">IP08791</strain>
    </source>
</reference>
<keyword evidence="1" id="KW-1133">Transmembrane helix</keyword>